<evidence type="ECO:0000256" key="2">
    <source>
        <dbReference type="ARBA" id="ARBA00022737"/>
    </source>
</evidence>
<sequence length="701" mass="81475">MAVNYTKGNPLALKVLGSFLHSRSIKEWESALKKLRVHPNVDIYNVLKLSYDGLDDSEKNIFLDIAFFFRGEYMDNVIRFLDSCNFFGDIGISTLERKALITIVGDTIEMHDLIQQMGWEVVRRESNKDSGKLTRINKAEDFCNLLKNSEEKSLVEGIMIDLSQIGDLHLNADTFKNMPRLRFLKFYDPWDRRQSKVHVPTTLDPFPAKLSYLEWNSCPLNSLPLRFCAEKLVELRMTNSQISKLWDGAQDFVNLTKLDLSGCIKLVELPDFSKATKLKSLNLWDCENLCQLHPSILSIQTLEELQLYGCEKLKSVKGNTYLKSLKRLEVRLCLSLEEFSVSSEKLTTSYFSFSRIKSLPYEFYCSTYLVSLCLWHCRELIELPYHMKTLSSLLSLDVSGCCSLRSIPELPPSIEVLLANECTSLERIFSLMAVFSLNRSRISFENCVKLEEESLNDIMEDAHLTILKNVLYWLTGQYQMINYYEYRRMDGRICYPGYKVPKWFGCQTTEASITIELDQPYYHLLGFIFSCVVSQNIPPPYFNKLGTLNIRCEYGHVGDDVKHTFLITRLNFVPERRRNSEDHVIIWTYQFPDEDMFREIEMCDDDDSTSNQKMSFRFSVDRSDEYGKRVEERKKLVFIKGCGILPIYASTVVDVIQKLELEFKLQLNPHRHNSITRQSIDALKSKMIRKIKGKSHRLPKK</sequence>
<feature type="domain" description="Disease resistance protein Roq1-like winged-helix" evidence="4">
    <location>
        <begin position="57"/>
        <end position="126"/>
    </location>
</feature>
<dbReference type="InterPro" id="IPR042197">
    <property type="entry name" value="Apaf_helical"/>
</dbReference>
<keyword evidence="2" id="KW-0677">Repeat</keyword>
<dbReference type="STRING" id="3818.A0A445E6E6"/>
<dbReference type="SUPFAM" id="SSF52058">
    <property type="entry name" value="L domain-like"/>
    <property type="match status" value="1"/>
</dbReference>
<dbReference type="PRINTS" id="PR00364">
    <property type="entry name" value="DISEASERSIST"/>
</dbReference>
<dbReference type="InterPro" id="IPR027417">
    <property type="entry name" value="P-loop_NTPase"/>
</dbReference>
<dbReference type="InterPro" id="IPR032675">
    <property type="entry name" value="LRR_dom_sf"/>
</dbReference>
<dbReference type="SUPFAM" id="SSF52540">
    <property type="entry name" value="P-loop containing nucleoside triphosphate hydrolases"/>
    <property type="match status" value="1"/>
</dbReference>
<dbReference type="PANTHER" id="PTHR11017:SF562">
    <property type="entry name" value="ADP-RIBOSYL CYCLASE_CYCLIC ADP-RIBOSE HYDROLASE"/>
    <property type="match status" value="1"/>
</dbReference>
<dbReference type="AlphaFoldDB" id="A0A445E6E6"/>
<dbReference type="GO" id="GO:0006952">
    <property type="term" value="P:defense response"/>
    <property type="evidence" value="ECO:0007669"/>
    <property type="project" value="InterPro"/>
</dbReference>
<organism evidence="5 6">
    <name type="scientific">Arachis hypogaea</name>
    <name type="common">Peanut</name>
    <dbReference type="NCBI Taxonomy" id="3818"/>
    <lineage>
        <taxon>Eukaryota</taxon>
        <taxon>Viridiplantae</taxon>
        <taxon>Streptophyta</taxon>
        <taxon>Embryophyta</taxon>
        <taxon>Tracheophyta</taxon>
        <taxon>Spermatophyta</taxon>
        <taxon>Magnoliopsida</taxon>
        <taxon>eudicotyledons</taxon>
        <taxon>Gunneridae</taxon>
        <taxon>Pentapetalae</taxon>
        <taxon>rosids</taxon>
        <taxon>fabids</taxon>
        <taxon>Fabales</taxon>
        <taxon>Fabaceae</taxon>
        <taxon>Papilionoideae</taxon>
        <taxon>50 kb inversion clade</taxon>
        <taxon>dalbergioids sensu lato</taxon>
        <taxon>Dalbergieae</taxon>
        <taxon>Pterocarpus clade</taxon>
        <taxon>Arachis</taxon>
    </lineage>
</organism>
<evidence type="ECO:0000313" key="6">
    <source>
        <dbReference type="Proteomes" id="UP000289738"/>
    </source>
</evidence>
<dbReference type="Pfam" id="PF20160">
    <property type="entry name" value="C-JID"/>
    <property type="match status" value="1"/>
</dbReference>
<feature type="domain" description="C-JID" evidence="3">
    <location>
        <begin position="496"/>
        <end position="650"/>
    </location>
</feature>
<evidence type="ECO:0000256" key="1">
    <source>
        <dbReference type="ARBA" id="ARBA00022614"/>
    </source>
</evidence>
<name>A0A445E6E6_ARAHY</name>
<evidence type="ECO:0000259" key="3">
    <source>
        <dbReference type="Pfam" id="PF20160"/>
    </source>
</evidence>
<dbReference type="PANTHER" id="PTHR11017">
    <property type="entry name" value="LEUCINE-RICH REPEAT-CONTAINING PROTEIN"/>
    <property type="match status" value="1"/>
</dbReference>
<dbReference type="SUPFAM" id="SSF46785">
    <property type="entry name" value="Winged helix' DNA-binding domain"/>
    <property type="match status" value="1"/>
</dbReference>
<keyword evidence="1" id="KW-0433">Leucine-rich repeat</keyword>
<evidence type="ECO:0000313" key="5">
    <source>
        <dbReference type="EMBL" id="RYR70939.1"/>
    </source>
</evidence>
<proteinExistence type="predicted"/>
<dbReference type="InterPro" id="IPR058192">
    <property type="entry name" value="WHD_ROQ1-like"/>
</dbReference>
<protein>
    <recommendedName>
        <fullName evidence="7">NB-ARC domain-containing protein</fullName>
    </recommendedName>
</protein>
<dbReference type="InterPro" id="IPR036390">
    <property type="entry name" value="WH_DNA-bd_sf"/>
</dbReference>
<dbReference type="Proteomes" id="UP000289738">
    <property type="component" value="Chromosome A02"/>
</dbReference>
<dbReference type="Gene3D" id="3.80.10.10">
    <property type="entry name" value="Ribonuclease Inhibitor"/>
    <property type="match status" value="2"/>
</dbReference>
<comment type="caution">
    <text evidence="5">The sequence shown here is derived from an EMBL/GenBank/DDBJ whole genome shotgun (WGS) entry which is preliminary data.</text>
</comment>
<keyword evidence="6" id="KW-1185">Reference proteome</keyword>
<gene>
    <name evidence="5" type="ORF">Ahy_A02g005243</name>
</gene>
<evidence type="ECO:0008006" key="7">
    <source>
        <dbReference type="Google" id="ProtNLM"/>
    </source>
</evidence>
<dbReference type="Pfam" id="PF23282">
    <property type="entry name" value="WHD_ROQ1"/>
    <property type="match status" value="1"/>
</dbReference>
<dbReference type="EMBL" id="SDMP01000002">
    <property type="protein sequence ID" value="RYR70939.1"/>
    <property type="molecule type" value="Genomic_DNA"/>
</dbReference>
<dbReference type="InterPro" id="IPR044974">
    <property type="entry name" value="Disease_R_plants"/>
</dbReference>
<accession>A0A445E6E6</accession>
<evidence type="ECO:0000259" key="4">
    <source>
        <dbReference type="Pfam" id="PF23282"/>
    </source>
</evidence>
<reference evidence="5 6" key="1">
    <citation type="submission" date="2019-01" db="EMBL/GenBank/DDBJ databases">
        <title>Sequencing of cultivated peanut Arachis hypogaea provides insights into genome evolution and oil improvement.</title>
        <authorList>
            <person name="Chen X."/>
        </authorList>
    </citation>
    <scope>NUCLEOTIDE SEQUENCE [LARGE SCALE GENOMIC DNA]</scope>
    <source>
        <strain evidence="6">cv. Fuhuasheng</strain>
        <tissue evidence="5">Leaves</tissue>
    </source>
</reference>
<dbReference type="Gene3D" id="1.10.8.430">
    <property type="entry name" value="Helical domain of apoptotic protease-activating factors"/>
    <property type="match status" value="1"/>
</dbReference>
<dbReference type="InterPro" id="IPR045344">
    <property type="entry name" value="C-JID"/>
</dbReference>
<dbReference type="Pfam" id="PF23952">
    <property type="entry name" value="LRR_EndoS"/>
    <property type="match status" value="1"/>
</dbReference>